<protein>
    <recommendedName>
        <fullName evidence="3">Lipoprotein</fullName>
    </recommendedName>
</protein>
<evidence type="ECO:0000313" key="2">
    <source>
        <dbReference type="Proteomes" id="UP000199492"/>
    </source>
</evidence>
<dbReference type="EMBL" id="FNCZ01000003">
    <property type="protein sequence ID" value="SDH49145.1"/>
    <property type="molecule type" value="Genomic_DNA"/>
</dbReference>
<reference evidence="2" key="1">
    <citation type="submission" date="2016-10" db="EMBL/GenBank/DDBJ databases">
        <authorList>
            <person name="Varghese N."/>
            <person name="Submissions S."/>
        </authorList>
    </citation>
    <scope>NUCLEOTIDE SEQUENCE [LARGE SCALE GENOMIC DNA]</scope>
    <source>
        <strain evidence="2">DSM 15363</strain>
    </source>
</reference>
<gene>
    <name evidence="1" type="ORF">SAMN04489796_10352</name>
</gene>
<sequence>MKKSILITILSLTVFSSCNFKGPLSISNAEDLVEIQDIINENFDGESDVYFLTLSGSKLSSDISSINRKYDFKEITFSDVYFVSDNKFTDPKQTTTPFGTKALLKIKAIDVSIIPEKYNEALDILAQKKLLVADKSFPLSRWTFETDSEGHVCSNFTINYYINSTSQGRSKTTTYGSYRFKVDSNNTVTFIK</sequence>
<organism evidence="1 2">
    <name type="scientific">Winogradskyella thalassocola</name>
    <dbReference type="NCBI Taxonomy" id="262004"/>
    <lineage>
        <taxon>Bacteria</taxon>
        <taxon>Pseudomonadati</taxon>
        <taxon>Bacteroidota</taxon>
        <taxon>Flavobacteriia</taxon>
        <taxon>Flavobacteriales</taxon>
        <taxon>Flavobacteriaceae</taxon>
        <taxon>Winogradskyella</taxon>
    </lineage>
</organism>
<dbReference type="PROSITE" id="PS51257">
    <property type="entry name" value="PROKAR_LIPOPROTEIN"/>
    <property type="match status" value="1"/>
</dbReference>
<proteinExistence type="predicted"/>
<keyword evidence="2" id="KW-1185">Reference proteome</keyword>
<dbReference type="Proteomes" id="UP000199492">
    <property type="component" value="Unassembled WGS sequence"/>
</dbReference>
<dbReference type="AlphaFoldDB" id="A0A1G8CUH8"/>
<evidence type="ECO:0008006" key="3">
    <source>
        <dbReference type="Google" id="ProtNLM"/>
    </source>
</evidence>
<name>A0A1G8CUH8_9FLAO</name>
<dbReference type="RefSeq" id="WP_092467368.1">
    <property type="nucleotide sequence ID" value="NZ_FNCZ01000003.1"/>
</dbReference>
<accession>A0A1G8CUH8</accession>
<dbReference type="STRING" id="262004.SAMN04489796_10352"/>
<dbReference type="OrthoDB" id="1439074at2"/>
<evidence type="ECO:0000313" key="1">
    <source>
        <dbReference type="EMBL" id="SDH49145.1"/>
    </source>
</evidence>